<evidence type="ECO:0000259" key="2">
    <source>
        <dbReference type="PROSITE" id="PS50157"/>
    </source>
</evidence>
<feature type="domain" description="C2H2-type" evidence="2">
    <location>
        <begin position="415"/>
        <end position="443"/>
    </location>
</feature>
<dbReference type="GO" id="GO:0008270">
    <property type="term" value="F:zinc ion binding"/>
    <property type="evidence" value="ECO:0007669"/>
    <property type="project" value="UniProtKB-KW"/>
</dbReference>
<reference evidence="3" key="2">
    <citation type="submission" date="2022-06" db="UniProtKB">
        <authorList>
            <consortium name="EnsemblMetazoa"/>
        </authorList>
    </citation>
    <scope>IDENTIFICATION</scope>
</reference>
<dbReference type="AlphaFoldDB" id="A0A8R1XNT0"/>
<dbReference type="Gene3D" id="3.30.160.60">
    <property type="entry name" value="Classic Zinc Finger"/>
    <property type="match status" value="1"/>
</dbReference>
<organism evidence="3 4">
    <name type="scientific">Onchocerca volvulus</name>
    <dbReference type="NCBI Taxonomy" id="6282"/>
    <lineage>
        <taxon>Eukaryota</taxon>
        <taxon>Metazoa</taxon>
        <taxon>Ecdysozoa</taxon>
        <taxon>Nematoda</taxon>
        <taxon>Chromadorea</taxon>
        <taxon>Rhabditida</taxon>
        <taxon>Spirurina</taxon>
        <taxon>Spiruromorpha</taxon>
        <taxon>Filarioidea</taxon>
        <taxon>Onchocercidae</taxon>
        <taxon>Onchocerca</taxon>
    </lineage>
</organism>
<dbReference type="EMBL" id="CMVM020000345">
    <property type="status" value="NOT_ANNOTATED_CDS"/>
    <property type="molecule type" value="Genomic_DNA"/>
</dbReference>
<keyword evidence="1" id="KW-0863">Zinc-finger</keyword>
<evidence type="ECO:0000313" key="4">
    <source>
        <dbReference type="Proteomes" id="UP000024404"/>
    </source>
</evidence>
<reference evidence="4" key="1">
    <citation type="submission" date="2013-10" db="EMBL/GenBank/DDBJ databases">
        <title>Genome sequencing of Onchocerca volvulus.</title>
        <authorList>
            <person name="Cotton J."/>
            <person name="Tsai J."/>
            <person name="Stanley E."/>
            <person name="Tracey A."/>
            <person name="Holroyd N."/>
            <person name="Lustigman S."/>
            <person name="Berriman M."/>
        </authorList>
    </citation>
    <scope>NUCLEOTIDE SEQUENCE</scope>
</reference>
<sequence>MRDLIAIKYSVQFIWNENNLQLSESYCSSKYFAINTSQKDNEGAKTLSHRFQDNQEIVFLTLKSLNKQSKIPTYPITLNFSNIMDLQQQRLLAQILQQPEVLELKRYQTTLEHLQQQQNIQNPEITVDNFWKVSYPSLLQNLNSAISSIDTCSTSQISSAFNSVMNTNYFPAISSFTSPLLNIPAIEKAQTDELTNSLIKYEVLKRADSAKQSWQNLMRHQKIQLPQLKIQHGLHQQVPSVSSFMKRRISESPQQQPLDNAQMTVIKRAKVTVTEQKNQESVPSCSFNDCNRISTLERINEKQEKIKKFGSNVRGKRKGKNVKCDGTNAISSHSDNNETEDNEDLQYVDVESLDEKLDAKKQKKDLIEFYRKVKSIRMSYAIEDLLICQMCEEKVQNSDSLILIHLYGHAEVMPYRCKMCGASECQLERMYAHIKQGHPNKDPSITYETRRNMAQIISLLRTCFPRNIIKTKTAYSDLIDKICKVVKEKSLAKLTCAVCNRKISTRKKLLMRHAQIHLHYRCKDCGTTLFGETSIIGHGKKKHGIENPQCTIHFDECVNTSDKREIALKNCFGNIVG</sequence>
<evidence type="ECO:0000313" key="3">
    <source>
        <dbReference type="EnsemblMetazoa" id="OVOC10811.2"/>
    </source>
</evidence>
<keyword evidence="1" id="KW-0862">Zinc</keyword>
<proteinExistence type="predicted"/>
<dbReference type="PROSITE" id="PS00028">
    <property type="entry name" value="ZINC_FINGER_C2H2_1"/>
    <property type="match status" value="1"/>
</dbReference>
<dbReference type="Proteomes" id="UP000024404">
    <property type="component" value="Unassembled WGS sequence"/>
</dbReference>
<protein>
    <recommendedName>
        <fullName evidence="2">C2H2-type domain-containing protein</fullName>
    </recommendedName>
</protein>
<dbReference type="EnsemblMetazoa" id="OVOC10811.1">
    <property type="protein sequence ID" value="OVOC10811.1"/>
    <property type="gene ID" value="WBGene00247620"/>
</dbReference>
<keyword evidence="1" id="KW-0479">Metal-binding</keyword>
<feature type="domain" description="C2H2-type" evidence="2">
    <location>
        <begin position="520"/>
        <end position="548"/>
    </location>
</feature>
<keyword evidence="4" id="KW-1185">Reference proteome</keyword>
<dbReference type="PROSITE" id="PS50157">
    <property type="entry name" value="ZINC_FINGER_C2H2_2"/>
    <property type="match status" value="2"/>
</dbReference>
<dbReference type="InterPro" id="IPR013087">
    <property type="entry name" value="Znf_C2H2_type"/>
</dbReference>
<evidence type="ECO:0000256" key="1">
    <source>
        <dbReference type="PROSITE-ProRule" id="PRU00042"/>
    </source>
</evidence>
<dbReference type="SMART" id="SM00355">
    <property type="entry name" value="ZnF_C2H2"/>
    <property type="match status" value="4"/>
</dbReference>
<accession>A0A8R1XNT0</accession>
<dbReference type="OMA" id="ECQLERM"/>
<dbReference type="EnsemblMetazoa" id="OVOC10811.2">
    <property type="protein sequence ID" value="OVOC10811.2"/>
    <property type="gene ID" value="WBGene00247620"/>
</dbReference>
<name>A0A8R1XNT0_ONCVO</name>